<dbReference type="EMBL" id="HBER01051983">
    <property type="protein sequence ID" value="CAD8550694.1"/>
    <property type="molecule type" value="Transcribed_RNA"/>
</dbReference>
<proteinExistence type="predicted"/>
<dbReference type="AlphaFoldDB" id="A0A7S0P3E1"/>
<evidence type="ECO:0000313" key="1">
    <source>
        <dbReference type="EMBL" id="CAD8550694.1"/>
    </source>
</evidence>
<accession>A0A7S0P3E1</accession>
<dbReference type="PANTHER" id="PTHR37848:SF1">
    <property type="entry name" value="SUN DOMAIN-CONTAINING PROTEIN"/>
    <property type="match status" value="1"/>
</dbReference>
<reference evidence="1" key="1">
    <citation type="submission" date="2021-01" db="EMBL/GenBank/DDBJ databases">
        <authorList>
            <person name="Corre E."/>
            <person name="Pelletier E."/>
            <person name="Niang G."/>
            <person name="Scheremetjew M."/>
            <person name="Finn R."/>
            <person name="Kale V."/>
            <person name="Holt S."/>
            <person name="Cochrane G."/>
            <person name="Meng A."/>
            <person name="Brown T."/>
            <person name="Cohen L."/>
        </authorList>
    </citation>
    <scope>NUCLEOTIDE SEQUENCE</scope>
    <source>
        <strain evidence="1">RCC1130</strain>
    </source>
</reference>
<name>A0A7S0P3E1_9EUKA</name>
<sequence>MGVVAGQFFTISLPAQPAPSQCALAQPAPKGVSVSQPLLSVEECSGSDTDFPREPCPPIVMGTVVEDAMPKVAPASSLADQLSYSNVVAEPHPEDVGGEVAISAARADGAGAGHPTAWYSDDQLEALKCSPMPADTFTAGVGSASRPPVGEVICQGLPVTSAAVVMGTPIVTTQGGFPVVSSAQAASSAATKYDGWEGIKSCDGRLQVDLDELMLFFNTHNTRPLLGVEVHGWHRERRSRTVTRRDKDGRTHHETEHYWVTVTDFEYKVDLTRFIFPFGYIASVDENQLTVLQLLRKFVDDDNMLKSLSMIKEVQFDYSAMRAMVHGYIRSLGWRRGLTVSFPKANYSVRVYHENWLSQMWENQCVNILCHLTVLPCLAMRLYRGDCSCWCGGGHKEEDLRSFFRIQYAPVQVFEAIRPMLWCPGFSGAQFAMEMLRDVFW</sequence>
<protein>
    <submittedName>
        <fullName evidence="1">Uncharacterized protein</fullName>
    </submittedName>
</protein>
<dbReference type="PANTHER" id="PTHR37848">
    <property type="entry name" value="EXPRESSED PROTEIN"/>
    <property type="match status" value="1"/>
</dbReference>
<gene>
    <name evidence="1" type="ORF">CLEP1334_LOCUS25984</name>
</gene>
<organism evidence="1">
    <name type="scientific">Calcidiscus leptoporus</name>
    <dbReference type="NCBI Taxonomy" id="127549"/>
    <lineage>
        <taxon>Eukaryota</taxon>
        <taxon>Haptista</taxon>
        <taxon>Haptophyta</taxon>
        <taxon>Prymnesiophyceae</taxon>
        <taxon>Coccolithales</taxon>
        <taxon>Calcidiscaceae</taxon>
        <taxon>Calcidiscus</taxon>
    </lineage>
</organism>